<proteinExistence type="predicted"/>
<name>A0A6M4GUK4_9PROT</name>
<dbReference type="Proteomes" id="UP000501534">
    <property type="component" value="Chromosome"/>
</dbReference>
<keyword evidence="3" id="KW-1185">Reference proteome</keyword>
<protein>
    <submittedName>
        <fullName evidence="2">Uncharacterized protein</fullName>
    </submittedName>
</protein>
<feature type="transmembrane region" description="Helical" evidence="1">
    <location>
        <begin position="72"/>
        <end position="94"/>
    </location>
</feature>
<dbReference type="AlphaFoldDB" id="A0A6M4GUK4"/>
<evidence type="ECO:0000313" key="2">
    <source>
        <dbReference type="EMBL" id="QJR11009.1"/>
    </source>
</evidence>
<dbReference type="KEGG" id="uru:DSM104443_02080"/>
<keyword evidence="1" id="KW-1133">Transmembrane helix</keyword>
<accession>A0A6M4GUK4</accession>
<reference evidence="2 3" key="1">
    <citation type="submission" date="2020-04" db="EMBL/GenBank/DDBJ databases">
        <title>Usitatibacter rugosus gen. nov., sp. nov. and Usitatibacter palustris sp. nov., novel members of Usitatibacteraceae fam. nov. within the order Nitrosomonadales isolated from soil.</title>
        <authorList>
            <person name="Huber K.J."/>
            <person name="Neumann-Schaal M."/>
            <person name="Geppert A."/>
            <person name="Luckner M."/>
            <person name="Wanner G."/>
            <person name="Overmann J."/>
        </authorList>
    </citation>
    <scope>NUCLEOTIDE SEQUENCE [LARGE SCALE GENOMIC DNA]</scope>
    <source>
        <strain evidence="2 3">0125_3</strain>
    </source>
</reference>
<feature type="transmembrane region" description="Helical" evidence="1">
    <location>
        <begin position="44"/>
        <end position="66"/>
    </location>
</feature>
<keyword evidence="1" id="KW-0812">Transmembrane</keyword>
<evidence type="ECO:0000313" key="3">
    <source>
        <dbReference type="Proteomes" id="UP000501534"/>
    </source>
</evidence>
<dbReference type="RefSeq" id="WP_171091975.1">
    <property type="nucleotide sequence ID" value="NZ_CP053069.1"/>
</dbReference>
<sequence>MNLDILRTEWAERDAKLDTALRINTRMLREMLVAKGSAEVHRQIPFGFFSIAFWVFTLACTGIFLFNHAGELRFFLPALLIFVWTLVMGVVSLMQRTAMRDLDYGQPTLVVQKRLEELRIDRLRTFQWAFLTGQIVWWIPFFLVFMKGVFGADLYASEWMRQFMVVNLAIGVLVIPLALWGTRLLTRRYGNATAFRKLADGIAGNDIVVARDFLSKLRNYEQE</sequence>
<feature type="transmembrane region" description="Helical" evidence="1">
    <location>
        <begin position="128"/>
        <end position="150"/>
    </location>
</feature>
<organism evidence="2 3">
    <name type="scientific">Usitatibacter rugosus</name>
    <dbReference type="NCBI Taxonomy" id="2732067"/>
    <lineage>
        <taxon>Bacteria</taxon>
        <taxon>Pseudomonadati</taxon>
        <taxon>Pseudomonadota</taxon>
        <taxon>Betaproteobacteria</taxon>
        <taxon>Nitrosomonadales</taxon>
        <taxon>Usitatibacteraceae</taxon>
        <taxon>Usitatibacter</taxon>
    </lineage>
</organism>
<gene>
    <name evidence="2" type="ORF">DSM104443_02080</name>
</gene>
<keyword evidence="1" id="KW-0472">Membrane</keyword>
<feature type="transmembrane region" description="Helical" evidence="1">
    <location>
        <begin position="162"/>
        <end position="180"/>
    </location>
</feature>
<evidence type="ECO:0000256" key="1">
    <source>
        <dbReference type="SAM" id="Phobius"/>
    </source>
</evidence>
<dbReference type="EMBL" id="CP053069">
    <property type="protein sequence ID" value="QJR11009.1"/>
    <property type="molecule type" value="Genomic_DNA"/>
</dbReference>